<dbReference type="GO" id="GO:0005813">
    <property type="term" value="C:centrosome"/>
    <property type="evidence" value="ECO:0007669"/>
    <property type="project" value="TreeGrafter"/>
</dbReference>
<dbReference type="PANTHER" id="PTHR15431">
    <property type="entry name" value="FGFR1 ONCOGENE PARTNER/LISH DOMAIN-CONTAINING PROTEIN"/>
    <property type="match status" value="1"/>
</dbReference>
<dbReference type="Pfam" id="PF09398">
    <property type="entry name" value="FOP_dimer"/>
    <property type="match status" value="1"/>
</dbReference>
<proteinExistence type="predicted"/>
<evidence type="ECO:0000313" key="4">
    <source>
        <dbReference type="EMBL" id="CAG9827708.1"/>
    </source>
</evidence>
<evidence type="ECO:0000256" key="2">
    <source>
        <dbReference type="ARBA" id="ARBA00023212"/>
    </source>
</evidence>
<reference evidence="4" key="1">
    <citation type="submission" date="2022-01" db="EMBL/GenBank/DDBJ databases">
        <authorList>
            <person name="King R."/>
        </authorList>
    </citation>
    <scope>NUCLEOTIDE SEQUENCE</scope>
</reference>
<evidence type="ECO:0000259" key="3">
    <source>
        <dbReference type="Pfam" id="PF09398"/>
    </source>
</evidence>
<sequence length="203" mass="23087">MSVEEEIELKDLIAQTLNTNGTLAKIKAQLRASIFLALDEDEKPLLNNKIKTFMETSDGKSMFYLVHEFLEFFNLCFTLAVYEPESYIDCDCQREEKQRIAQQFGLKTSEEKAANHFCIKSSKLLKSQGGTWKLILMLMEISKMISLTVLAVKSKAFQPPETFAQEIIVNEHSKVSLEIPNGIRQTNLNCTFDVLSPILNPKT</sequence>
<dbReference type="OrthoDB" id="2160638at2759"/>
<evidence type="ECO:0000256" key="1">
    <source>
        <dbReference type="ARBA" id="ARBA00022490"/>
    </source>
</evidence>
<dbReference type="AlphaFoldDB" id="A0A9N9X9Y4"/>
<accession>A0A9N9X9Y4</accession>
<protein>
    <recommendedName>
        <fullName evidence="3">FGFR1 oncogene partner (FOP) N-terminal dimerisation domain-containing protein</fullName>
    </recommendedName>
</protein>
<dbReference type="Proteomes" id="UP001153709">
    <property type="component" value="Chromosome 1"/>
</dbReference>
<evidence type="ECO:0000313" key="5">
    <source>
        <dbReference type="Proteomes" id="UP001153709"/>
    </source>
</evidence>
<keyword evidence="1" id="KW-0963">Cytoplasm</keyword>
<dbReference type="PANTHER" id="PTHR15431:SF9">
    <property type="entry name" value="CENTROSOMAL PROTEIN 43"/>
    <property type="match status" value="1"/>
</dbReference>
<dbReference type="GO" id="GO:0034453">
    <property type="term" value="P:microtubule anchoring"/>
    <property type="evidence" value="ECO:0007669"/>
    <property type="project" value="InterPro"/>
</dbReference>
<organism evidence="4 5">
    <name type="scientific">Diabrotica balteata</name>
    <name type="common">Banded cucumber beetle</name>
    <dbReference type="NCBI Taxonomy" id="107213"/>
    <lineage>
        <taxon>Eukaryota</taxon>
        <taxon>Metazoa</taxon>
        <taxon>Ecdysozoa</taxon>
        <taxon>Arthropoda</taxon>
        <taxon>Hexapoda</taxon>
        <taxon>Insecta</taxon>
        <taxon>Pterygota</taxon>
        <taxon>Neoptera</taxon>
        <taxon>Endopterygota</taxon>
        <taxon>Coleoptera</taxon>
        <taxon>Polyphaga</taxon>
        <taxon>Cucujiformia</taxon>
        <taxon>Chrysomeloidea</taxon>
        <taxon>Chrysomelidae</taxon>
        <taxon>Galerucinae</taxon>
        <taxon>Diabroticina</taxon>
        <taxon>Diabroticites</taxon>
        <taxon>Diabrotica</taxon>
    </lineage>
</organism>
<dbReference type="EMBL" id="OU898276">
    <property type="protein sequence ID" value="CAG9827708.1"/>
    <property type="molecule type" value="Genomic_DNA"/>
</dbReference>
<dbReference type="InterPro" id="IPR018993">
    <property type="entry name" value="FOP_dimerisation-dom_N"/>
</dbReference>
<dbReference type="Gene3D" id="1.20.960.40">
    <property type="match status" value="1"/>
</dbReference>
<keyword evidence="5" id="KW-1185">Reference proteome</keyword>
<name>A0A9N9X9Y4_DIABA</name>
<feature type="domain" description="FGFR1 oncogene partner (FOP) N-terminal dimerisation" evidence="3">
    <location>
        <begin position="43"/>
        <end position="112"/>
    </location>
</feature>
<keyword evidence="2" id="KW-0206">Cytoskeleton</keyword>
<gene>
    <name evidence="4" type="ORF">DIABBA_LOCUS1688</name>
</gene>